<dbReference type="InterPro" id="IPR001304">
    <property type="entry name" value="C-type_lectin-like"/>
</dbReference>
<dbReference type="Pfam" id="PF00059">
    <property type="entry name" value="Lectin_C"/>
    <property type="match status" value="1"/>
</dbReference>
<dbReference type="Proteomes" id="UP000694393">
    <property type="component" value="Unplaced"/>
</dbReference>
<evidence type="ECO:0000313" key="3">
    <source>
        <dbReference type="Ensembl" id="ENSPCEP00000013302.1"/>
    </source>
</evidence>
<sequence length="178" mass="20404">MVRRWLSRCLGPFLATLLVGTTISGVSSSTQSCLCAQGCCPTNWYQYRDSCYYPMTATKSWEKAEADCMDLMRGTHLASVHSAEENNFIYYLMGMPNDYQNKKAYWLGGHHKSQGQSQGSWRWADNSEWDYENFGIGKLDRITGESYVASWQFEKDSITWANHSNSLEFMSICKHPLD</sequence>
<accession>A0A8C8VJT3</accession>
<dbReference type="SUPFAM" id="SSF56436">
    <property type="entry name" value="C-type lectin-like"/>
    <property type="match status" value="1"/>
</dbReference>
<organism evidence="3 4">
    <name type="scientific">Pelusios castaneus</name>
    <name type="common">West African mud turtle</name>
    <dbReference type="NCBI Taxonomy" id="367368"/>
    <lineage>
        <taxon>Eukaryota</taxon>
        <taxon>Metazoa</taxon>
        <taxon>Chordata</taxon>
        <taxon>Craniata</taxon>
        <taxon>Vertebrata</taxon>
        <taxon>Euteleostomi</taxon>
        <taxon>Archelosauria</taxon>
        <taxon>Testudinata</taxon>
        <taxon>Testudines</taxon>
        <taxon>Pleurodira</taxon>
        <taxon>Pelomedusidae</taxon>
        <taxon>Pelusios</taxon>
    </lineage>
</organism>
<dbReference type="AlphaFoldDB" id="A0A8C8VJT3"/>
<evidence type="ECO:0000313" key="4">
    <source>
        <dbReference type="Proteomes" id="UP000694393"/>
    </source>
</evidence>
<dbReference type="InterPro" id="IPR016187">
    <property type="entry name" value="CTDL_fold"/>
</dbReference>
<reference evidence="3" key="1">
    <citation type="submission" date="2025-08" db="UniProtKB">
        <authorList>
            <consortium name="Ensembl"/>
        </authorList>
    </citation>
    <scope>IDENTIFICATION</scope>
</reference>
<protein>
    <recommendedName>
        <fullName evidence="2">C-type lectin domain-containing protein</fullName>
    </recommendedName>
</protein>
<dbReference type="SMART" id="SM00034">
    <property type="entry name" value="CLECT"/>
    <property type="match status" value="1"/>
</dbReference>
<dbReference type="Gene3D" id="3.10.100.10">
    <property type="entry name" value="Mannose-Binding Protein A, subunit A"/>
    <property type="match status" value="1"/>
</dbReference>
<feature type="signal peptide" evidence="1">
    <location>
        <begin position="1"/>
        <end position="28"/>
    </location>
</feature>
<evidence type="ECO:0000259" key="2">
    <source>
        <dbReference type="PROSITE" id="PS50041"/>
    </source>
</evidence>
<dbReference type="PROSITE" id="PS51257">
    <property type="entry name" value="PROKAR_LIPOPROTEIN"/>
    <property type="match status" value="1"/>
</dbReference>
<evidence type="ECO:0000256" key="1">
    <source>
        <dbReference type="SAM" id="SignalP"/>
    </source>
</evidence>
<dbReference type="InterPro" id="IPR016186">
    <property type="entry name" value="C-type_lectin-like/link_sf"/>
</dbReference>
<feature type="chain" id="PRO_5034894128" description="C-type lectin domain-containing protein" evidence="1">
    <location>
        <begin position="29"/>
        <end position="178"/>
    </location>
</feature>
<proteinExistence type="predicted"/>
<reference evidence="3" key="2">
    <citation type="submission" date="2025-09" db="UniProtKB">
        <authorList>
            <consortium name="Ensembl"/>
        </authorList>
    </citation>
    <scope>IDENTIFICATION</scope>
</reference>
<dbReference type="InterPro" id="IPR050111">
    <property type="entry name" value="C-type_lectin/snaclec_domain"/>
</dbReference>
<dbReference type="PANTHER" id="PTHR22803">
    <property type="entry name" value="MANNOSE, PHOSPHOLIPASE, LECTIN RECEPTOR RELATED"/>
    <property type="match status" value="1"/>
</dbReference>
<name>A0A8C8VJT3_9SAUR</name>
<dbReference type="PROSITE" id="PS50041">
    <property type="entry name" value="C_TYPE_LECTIN_2"/>
    <property type="match status" value="1"/>
</dbReference>
<keyword evidence="4" id="KW-1185">Reference proteome</keyword>
<keyword evidence="1" id="KW-0732">Signal</keyword>
<feature type="domain" description="C-type lectin" evidence="2">
    <location>
        <begin position="47"/>
        <end position="174"/>
    </location>
</feature>
<dbReference type="Ensembl" id="ENSPCET00000013788.1">
    <property type="protein sequence ID" value="ENSPCEP00000013302.1"/>
    <property type="gene ID" value="ENSPCEG00000010582.1"/>
</dbReference>